<keyword evidence="3" id="KW-0808">Transferase</keyword>
<dbReference type="Proteomes" id="UP000006753">
    <property type="component" value="Unassembled WGS sequence"/>
</dbReference>
<proteinExistence type="predicted"/>
<feature type="region of interest" description="Disordered" evidence="1">
    <location>
        <begin position="1"/>
        <end position="20"/>
    </location>
</feature>
<keyword evidence="4" id="KW-1185">Reference proteome</keyword>
<dbReference type="KEGG" id="mbe:MBM_09413"/>
<dbReference type="GeneID" id="18765348"/>
<dbReference type="Gene3D" id="3.40.630.30">
    <property type="match status" value="1"/>
</dbReference>
<dbReference type="FunCoup" id="K1XIS2">
    <property type="interactions" value="87"/>
</dbReference>
<dbReference type="STRING" id="1072389.K1XIS2"/>
<dbReference type="Pfam" id="PF22998">
    <property type="entry name" value="GNAT_LYC1-like"/>
    <property type="match status" value="1"/>
</dbReference>
<dbReference type="OMA" id="ASVYCEP"/>
<gene>
    <name evidence="3" type="ORF">MBM_09413</name>
</gene>
<dbReference type="InterPro" id="IPR016181">
    <property type="entry name" value="Acyl_CoA_acyltransferase"/>
</dbReference>
<dbReference type="EMBL" id="JH921458">
    <property type="protein sequence ID" value="EKD12379.1"/>
    <property type="molecule type" value="Genomic_DNA"/>
</dbReference>
<dbReference type="OrthoDB" id="2020070at2759"/>
<reference evidence="3 4" key="1">
    <citation type="journal article" date="2012" name="BMC Genomics">
        <title>Sequencing the genome of Marssonina brunnea reveals fungus-poplar co-evolution.</title>
        <authorList>
            <person name="Zhu S."/>
            <person name="Cao Y.-Z."/>
            <person name="Jiang C."/>
            <person name="Tan B.-Y."/>
            <person name="Wang Z."/>
            <person name="Feng S."/>
            <person name="Zhang L."/>
            <person name="Su X.-H."/>
            <person name="Brejova B."/>
            <person name="Vinar T."/>
            <person name="Xu M."/>
            <person name="Wang M.-X."/>
            <person name="Zhang S.-G."/>
            <person name="Huang M.-R."/>
            <person name="Wu R."/>
            <person name="Zhou Y."/>
        </authorList>
    </citation>
    <scope>NUCLEOTIDE SEQUENCE [LARGE SCALE GENOMIC DNA]</scope>
    <source>
        <strain evidence="3 4">MB_m1</strain>
    </source>
</reference>
<dbReference type="HOGENOM" id="CLU_038171_1_0_1"/>
<evidence type="ECO:0000313" key="4">
    <source>
        <dbReference type="Proteomes" id="UP000006753"/>
    </source>
</evidence>
<sequence>MGEYTPDNGSIEFPDSKSPSLYLTNPTPEERLVTWNLNSVNWGTALPLPDYIERERYLMTVPLAKDGGITHWVLVERGLPPNERPILASCESLRKPVLVAKDGIIKENITHGIGSVFSNPQFRGRGYASRMLKELAPILKTWQVESTDHVPFSILYSDIGTKYYAKLGWATYPSTHFSFPPAASTRSTGVTPLTYPDLPALCAKDEEFLREELATSAKDGKTHVSLIPNYECMQWHHMREDFVTGKIFGKSPTIKGAVSGEPGSRVWAIWTRVFYGPLVPTSGNKLHILRLVVEDDRDTEANAHQLKGILAFAQAEAQEWQLPEVDVWNPSDTLKALVKRTGLQSTFVVRDEESIASLMWYGEGSVEEINWVANEKFGWC</sequence>
<name>K1XIS2_MARBU</name>
<dbReference type="AlphaFoldDB" id="K1XIS2"/>
<evidence type="ECO:0000259" key="2">
    <source>
        <dbReference type="Pfam" id="PF22998"/>
    </source>
</evidence>
<dbReference type="InterPro" id="IPR053013">
    <property type="entry name" value="LAT"/>
</dbReference>
<feature type="domain" description="LYC1 C-terminal" evidence="2">
    <location>
        <begin position="176"/>
        <end position="380"/>
    </location>
</feature>
<dbReference type="SUPFAM" id="SSF55729">
    <property type="entry name" value="Acyl-CoA N-acyltransferases (Nat)"/>
    <property type="match status" value="1"/>
</dbReference>
<accession>K1XIS2</accession>
<dbReference type="RefSeq" id="XP_007297302.1">
    <property type="nucleotide sequence ID" value="XM_007297240.1"/>
</dbReference>
<dbReference type="GO" id="GO:0016740">
    <property type="term" value="F:transferase activity"/>
    <property type="evidence" value="ECO:0007669"/>
    <property type="project" value="UniProtKB-KW"/>
</dbReference>
<evidence type="ECO:0000256" key="1">
    <source>
        <dbReference type="SAM" id="MobiDB-lite"/>
    </source>
</evidence>
<dbReference type="eggNOG" id="ENOG502RZ3A">
    <property type="taxonomic scope" value="Eukaryota"/>
</dbReference>
<dbReference type="PANTHER" id="PTHR34815">
    <property type="entry name" value="LYSINE ACETYLTRANSFERASE"/>
    <property type="match status" value="1"/>
</dbReference>
<dbReference type="InParanoid" id="K1XIS2"/>
<evidence type="ECO:0000313" key="3">
    <source>
        <dbReference type="EMBL" id="EKD12379.1"/>
    </source>
</evidence>
<protein>
    <submittedName>
        <fullName evidence="3">Putative Lysine acetyltransferase</fullName>
    </submittedName>
</protein>
<dbReference type="PANTHER" id="PTHR34815:SF4">
    <property type="entry name" value="N-ACETYLTRANSFERASE DOMAIN-CONTAINING PROTEIN"/>
    <property type="match status" value="1"/>
</dbReference>
<dbReference type="InterPro" id="IPR055100">
    <property type="entry name" value="GNAT_LYC1-like"/>
</dbReference>
<organism evidence="3 4">
    <name type="scientific">Marssonina brunnea f. sp. multigermtubi (strain MB_m1)</name>
    <name type="common">Marssonina leaf spot fungus</name>
    <dbReference type="NCBI Taxonomy" id="1072389"/>
    <lineage>
        <taxon>Eukaryota</taxon>
        <taxon>Fungi</taxon>
        <taxon>Dikarya</taxon>
        <taxon>Ascomycota</taxon>
        <taxon>Pezizomycotina</taxon>
        <taxon>Leotiomycetes</taxon>
        <taxon>Helotiales</taxon>
        <taxon>Drepanopezizaceae</taxon>
        <taxon>Drepanopeziza</taxon>
    </lineage>
</organism>